<reference evidence="2" key="1">
    <citation type="submission" date="2021-02" db="EMBL/GenBank/DDBJ databases">
        <authorList>
            <person name="Dougan E. K."/>
            <person name="Rhodes N."/>
            <person name="Thang M."/>
            <person name="Chan C."/>
        </authorList>
    </citation>
    <scope>NUCLEOTIDE SEQUENCE</scope>
</reference>
<accession>A0A812SBM8</accession>
<evidence type="ECO:0000313" key="2">
    <source>
        <dbReference type="EMBL" id="CAE7476370.1"/>
    </source>
</evidence>
<keyword evidence="1" id="KW-0812">Transmembrane</keyword>
<gene>
    <name evidence="2" type="ORF">SNAT2548_LOCUS26757</name>
</gene>
<dbReference type="EMBL" id="CAJNDS010002442">
    <property type="protein sequence ID" value="CAE7476370.1"/>
    <property type="molecule type" value="Genomic_DNA"/>
</dbReference>
<dbReference type="AlphaFoldDB" id="A0A812SBM8"/>
<proteinExistence type="predicted"/>
<feature type="transmembrane region" description="Helical" evidence="1">
    <location>
        <begin position="75"/>
        <end position="97"/>
    </location>
</feature>
<evidence type="ECO:0000256" key="1">
    <source>
        <dbReference type="SAM" id="Phobius"/>
    </source>
</evidence>
<sequence>MPSRLKSGEYKLCWCQVSYSYSPQVLCDNSDFITEVGTVVMMCPDYLYSGSGSCRACSWFWEVPNLSRDGCEPNFVNTAAILSVYVYIFCGFLMFCYQLEVHFSQKDRFAFPIRGRKIGIEDVSSKPSTVEDEQHVIVTTVGEHLMSKRLGTIPIKFRRTDLFGMEKSPSGEDIWYRLKYHSKKSFQLLDLTGEPVKSDSAETSHGWIILSAHRALLHSNTWFGIPVVILASMLILCGIPLLLYSSDRLRIPVHLGVVIVAWLIAFLLAFLASQALKMSQTTRNSISERIDRFKGKMHLVHPSPHACPRGPDRALSISQIVDLYEEFKSFIQDRNLYYVDSNIVRPLTQSCRLSLAEFMGPSKVDWFVSHYWGTNFSYTVKALKLHAMSVWNKEALLSASKEVLVWKNGAAHVGSSSPSGQSHDSLKSRLPISYWICAFSNNQYKVAEELGATHEESSFFLALHSPSVVGTVMVLDEQALPLTRSWCLFELLQTMNLERCRSNFQGLRFCTNTGVLNLGQSTTEVAMNIGKKLSSLSLEDAISTRPEDGKTIQELILKERKSWDGINSELRKHIKDALGVCREHVDKSFQDIFYQLEPGPSRPVNAREASL</sequence>
<organism evidence="2 3">
    <name type="scientific">Symbiodinium natans</name>
    <dbReference type="NCBI Taxonomy" id="878477"/>
    <lineage>
        <taxon>Eukaryota</taxon>
        <taxon>Sar</taxon>
        <taxon>Alveolata</taxon>
        <taxon>Dinophyceae</taxon>
        <taxon>Suessiales</taxon>
        <taxon>Symbiodiniaceae</taxon>
        <taxon>Symbiodinium</taxon>
    </lineage>
</organism>
<dbReference type="OrthoDB" id="433056at2759"/>
<comment type="caution">
    <text evidence="2">The sequence shown here is derived from an EMBL/GenBank/DDBJ whole genome shotgun (WGS) entry which is preliminary data.</text>
</comment>
<keyword evidence="3" id="KW-1185">Reference proteome</keyword>
<protein>
    <submittedName>
        <fullName evidence="2">Uncharacterized protein</fullName>
    </submittedName>
</protein>
<keyword evidence="1" id="KW-1133">Transmembrane helix</keyword>
<feature type="transmembrane region" description="Helical" evidence="1">
    <location>
        <begin position="251"/>
        <end position="273"/>
    </location>
</feature>
<name>A0A812SBM8_9DINO</name>
<dbReference type="Proteomes" id="UP000604046">
    <property type="component" value="Unassembled WGS sequence"/>
</dbReference>
<evidence type="ECO:0000313" key="3">
    <source>
        <dbReference type="Proteomes" id="UP000604046"/>
    </source>
</evidence>
<feature type="transmembrane region" description="Helical" evidence="1">
    <location>
        <begin position="222"/>
        <end position="245"/>
    </location>
</feature>
<keyword evidence="1" id="KW-0472">Membrane</keyword>